<evidence type="ECO:0000313" key="1">
    <source>
        <dbReference type="EMBL" id="KAJ8537059.1"/>
    </source>
</evidence>
<sequence>MSVKSCVTKSGYGNGFLVEESDDDERIHTVTATKTGGNKRSREPEDVNWDKRRRLKMYFYLAAEGLYLSCIKDPNNVLRGMNVKTAFPTGELEEENQSWFSGLLGFFLNFHLGP</sequence>
<organism evidence="1 2">
    <name type="scientific">Anisodus acutangulus</name>
    <dbReference type="NCBI Taxonomy" id="402998"/>
    <lineage>
        <taxon>Eukaryota</taxon>
        <taxon>Viridiplantae</taxon>
        <taxon>Streptophyta</taxon>
        <taxon>Embryophyta</taxon>
        <taxon>Tracheophyta</taxon>
        <taxon>Spermatophyta</taxon>
        <taxon>Magnoliopsida</taxon>
        <taxon>eudicotyledons</taxon>
        <taxon>Gunneridae</taxon>
        <taxon>Pentapetalae</taxon>
        <taxon>asterids</taxon>
        <taxon>lamiids</taxon>
        <taxon>Solanales</taxon>
        <taxon>Solanaceae</taxon>
        <taxon>Solanoideae</taxon>
        <taxon>Hyoscyameae</taxon>
        <taxon>Anisodus</taxon>
    </lineage>
</organism>
<dbReference type="Proteomes" id="UP001152561">
    <property type="component" value="Unassembled WGS sequence"/>
</dbReference>
<dbReference type="EMBL" id="JAJAGQ010000018">
    <property type="protein sequence ID" value="KAJ8537059.1"/>
    <property type="molecule type" value="Genomic_DNA"/>
</dbReference>
<name>A0A9Q1R1V8_9SOLA</name>
<proteinExistence type="predicted"/>
<reference evidence="2" key="1">
    <citation type="journal article" date="2023" name="Proc. Natl. Acad. Sci. U.S.A.">
        <title>Genomic and structural basis for evolution of tropane alkaloid biosynthesis.</title>
        <authorList>
            <person name="Wanga Y.-J."/>
            <person name="Taina T."/>
            <person name="Yua J.-Y."/>
            <person name="Lia J."/>
            <person name="Xua B."/>
            <person name="Chenc J."/>
            <person name="D'Auriad J.C."/>
            <person name="Huanga J.-P."/>
            <person name="Huanga S.-X."/>
        </authorList>
    </citation>
    <scope>NUCLEOTIDE SEQUENCE [LARGE SCALE GENOMIC DNA]</scope>
    <source>
        <strain evidence="2">cv. KIB-2019</strain>
    </source>
</reference>
<dbReference type="AlphaFoldDB" id="A0A9Q1R1V8"/>
<keyword evidence="2" id="KW-1185">Reference proteome</keyword>
<comment type="caution">
    <text evidence="1">The sequence shown here is derived from an EMBL/GenBank/DDBJ whole genome shotgun (WGS) entry which is preliminary data.</text>
</comment>
<accession>A0A9Q1R1V8</accession>
<gene>
    <name evidence="1" type="ORF">K7X08_035460</name>
</gene>
<evidence type="ECO:0000313" key="2">
    <source>
        <dbReference type="Proteomes" id="UP001152561"/>
    </source>
</evidence>
<protein>
    <submittedName>
        <fullName evidence="1">Uncharacterized protein</fullName>
    </submittedName>
</protein>